<sequence>MAAAAADCNASYFVFVISMLCSLPSRASSNICDVLPTRTHSNDGSWHFGGRRMPSSFALSSRVQCASIELLLLCSALHCIHNYIGAPIEILYDRRCNAAGAAVAWRGVYAASKSTQRSSMSAKSIDNGMLLSGRVINCDCFMIANVPPLRYSRPQVSQSASYNELASANASANI</sequence>
<feature type="signal peptide" evidence="1">
    <location>
        <begin position="1"/>
        <end position="29"/>
    </location>
</feature>
<comment type="caution">
    <text evidence="2">The sequence shown here is derived from an EMBL/GenBank/DDBJ whole genome shotgun (WGS) entry which is preliminary data.</text>
</comment>
<organism evidence="2 3">
    <name type="scientific">Ceratitis capitata</name>
    <name type="common">Mediterranean fruit fly</name>
    <name type="synonym">Tephritis capitata</name>
    <dbReference type="NCBI Taxonomy" id="7213"/>
    <lineage>
        <taxon>Eukaryota</taxon>
        <taxon>Metazoa</taxon>
        <taxon>Ecdysozoa</taxon>
        <taxon>Arthropoda</taxon>
        <taxon>Hexapoda</taxon>
        <taxon>Insecta</taxon>
        <taxon>Pterygota</taxon>
        <taxon>Neoptera</taxon>
        <taxon>Endopterygota</taxon>
        <taxon>Diptera</taxon>
        <taxon>Brachycera</taxon>
        <taxon>Muscomorpha</taxon>
        <taxon>Tephritoidea</taxon>
        <taxon>Tephritidae</taxon>
        <taxon>Ceratitis</taxon>
        <taxon>Ceratitis</taxon>
    </lineage>
</organism>
<dbReference type="EMBL" id="CAJHJT010000012">
    <property type="protein sequence ID" value="CAD7000589.1"/>
    <property type="molecule type" value="Genomic_DNA"/>
</dbReference>
<keyword evidence="3" id="KW-1185">Reference proteome</keyword>
<gene>
    <name evidence="2" type="ORF">CCAP1982_LOCUS9063</name>
</gene>
<evidence type="ECO:0000256" key="1">
    <source>
        <dbReference type="SAM" id="SignalP"/>
    </source>
</evidence>
<dbReference type="Proteomes" id="UP000606786">
    <property type="component" value="Unassembled WGS sequence"/>
</dbReference>
<accession>A0A811UNC4</accession>
<feature type="chain" id="PRO_5032418300" evidence="1">
    <location>
        <begin position="30"/>
        <end position="174"/>
    </location>
</feature>
<dbReference type="AlphaFoldDB" id="A0A811UNC4"/>
<proteinExistence type="predicted"/>
<name>A0A811UNC4_CERCA</name>
<evidence type="ECO:0000313" key="2">
    <source>
        <dbReference type="EMBL" id="CAD7000589.1"/>
    </source>
</evidence>
<reference evidence="2" key="1">
    <citation type="submission" date="2020-11" db="EMBL/GenBank/DDBJ databases">
        <authorList>
            <person name="Whitehead M."/>
        </authorList>
    </citation>
    <scope>NUCLEOTIDE SEQUENCE</scope>
    <source>
        <strain evidence="2">EGII</strain>
    </source>
</reference>
<evidence type="ECO:0000313" key="3">
    <source>
        <dbReference type="Proteomes" id="UP000606786"/>
    </source>
</evidence>
<keyword evidence="1" id="KW-0732">Signal</keyword>
<protein>
    <submittedName>
        <fullName evidence="2">(Mediterranean fruit fly) hypothetical protein</fullName>
    </submittedName>
</protein>